<organism evidence="8 9">
    <name type="scientific">Vibrio agarilyticus</name>
    <dbReference type="NCBI Taxonomy" id="2726741"/>
    <lineage>
        <taxon>Bacteria</taxon>
        <taxon>Pseudomonadati</taxon>
        <taxon>Pseudomonadota</taxon>
        <taxon>Gammaproteobacteria</taxon>
        <taxon>Vibrionales</taxon>
        <taxon>Vibrionaceae</taxon>
        <taxon>Vibrio</taxon>
    </lineage>
</organism>
<dbReference type="PIRSF" id="PIRSF000097">
    <property type="entry name" value="AKR"/>
    <property type="match status" value="1"/>
</dbReference>
<feature type="site" description="Lowers pKa of active site Tyr" evidence="6">
    <location>
        <position position="79"/>
    </location>
</feature>
<evidence type="ECO:0000256" key="5">
    <source>
        <dbReference type="PIRSR" id="PIRSR000097-2"/>
    </source>
</evidence>
<feature type="domain" description="NADP-dependent oxidoreductase" evidence="7">
    <location>
        <begin position="16"/>
        <end position="291"/>
    </location>
</feature>
<dbReference type="PROSITE" id="PS00062">
    <property type="entry name" value="ALDOKETO_REDUCTASE_2"/>
    <property type="match status" value="1"/>
</dbReference>
<evidence type="ECO:0000256" key="4">
    <source>
        <dbReference type="PIRSR" id="PIRSR000097-1"/>
    </source>
</evidence>
<gene>
    <name evidence="8" type="ORF">HGP28_02335</name>
</gene>
<keyword evidence="3" id="KW-0560">Oxidoreductase</keyword>
<dbReference type="GO" id="GO:0016491">
    <property type="term" value="F:oxidoreductase activity"/>
    <property type="evidence" value="ECO:0007669"/>
    <property type="project" value="UniProtKB-KW"/>
</dbReference>
<dbReference type="InterPro" id="IPR018170">
    <property type="entry name" value="Aldo/ket_reductase_CS"/>
</dbReference>
<evidence type="ECO:0000313" key="8">
    <source>
        <dbReference type="EMBL" id="NLS11726.1"/>
    </source>
</evidence>
<protein>
    <submittedName>
        <fullName evidence="8">Aldo/keto reductase</fullName>
    </submittedName>
</protein>
<evidence type="ECO:0000256" key="2">
    <source>
        <dbReference type="ARBA" id="ARBA00022857"/>
    </source>
</evidence>
<dbReference type="InterPro" id="IPR023210">
    <property type="entry name" value="NADP_OxRdtase_dom"/>
</dbReference>
<proteinExistence type="inferred from homology"/>
<evidence type="ECO:0000256" key="3">
    <source>
        <dbReference type="ARBA" id="ARBA00023002"/>
    </source>
</evidence>
<dbReference type="InterPro" id="IPR036812">
    <property type="entry name" value="NAD(P)_OxRdtase_dom_sf"/>
</dbReference>
<feature type="binding site" evidence="5">
    <location>
        <position position="112"/>
    </location>
    <ligand>
        <name>substrate</name>
    </ligand>
</feature>
<dbReference type="Pfam" id="PF00248">
    <property type="entry name" value="Aldo_ket_red"/>
    <property type="match status" value="1"/>
</dbReference>
<comment type="similarity">
    <text evidence="1">Belongs to the aldo/keto reductase family.</text>
</comment>
<accession>A0A7X8YFV2</accession>
<keyword evidence="9" id="KW-1185">Reference proteome</keyword>
<dbReference type="FunFam" id="3.20.20.100:FF:000006">
    <property type="entry name" value="Aldo-keto reductase family 1 member A1"/>
    <property type="match status" value="1"/>
</dbReference>
<comment type="caution">
    <text evidence="8">The sequence shown here is derived from an EMBL/GenBank/DDBJ whole genome shotgun (WGS) entry which is preliminary data.</text>
</comment>
<dbReference type="PRINTS" id="PR00069">
    <property type="entry name" value="ALDKETRDTASE"/>
</dbReference>
<reference evidence="8 9" key="1">
    <citation type="submission" date="2020-04" db="EMBL/GenBank/DDBJ databases">
        <title>Vibrio sp. SM6, a novel species isolated from seawater.</title>
        <authorList>
            <person name="Wang X."/>
        </authorList>
    </citation>
    <scope>NUCLEOTIDE SEQUENCE [LARGE SCALE GENOMIC DNA]</scope>
    <source>
        <strain evidence="8 9">SM6</strain>
    </source>
</reference>
<feature type="active site" description="Proton donor" evidence="4">
    <location>
        <position position="50"/>
    </location>
</feature>
<dbReference type="Proteomes" id="UP000535589">
    <property type="component" value="Unassembled WGS sequence"/>
</dbReference>
<dbReference type="PROSITE" id="PS00798">
    <property type="entry name" value="ALDOKETO_REDUCTASE_1"/>
    <property type="match status" value="1"/>
</dbReference>
<dbReference type="SUPFAM" id="SSF51430">
    <property type="entry name" value="NAD(P)-linked oxidoreductase"/>
    <property type="match status" value="1"/>
</dbReference>
<evidence type="ECO:0000313" key="9">
    <source>
        <dbReference type="Proteomes" id="UP000535589"/>
    </source>
</evidence>
<sequence length="319" mass="35530">MKKGVTLSSGNVIDSIGLGTWKSERPKEAYNAVRSAIDLGYRHFDCASGYGNEAEIGAALQDAIVAGDVQRSDLFITSKLWNAHHYPNDVRPALERSLADLKLDYLDLYLMHWPVAIKPHVGFPEKGDDFISLENLPIEVTWAAMEQAVTLGLVKDLGVSNFSIKKLQALQKAATIPPVMNQVELHPYLQQNALVEYCQSQRIVVTAYAPLGSGDRPAMLCKSNEPTLMDHPVVQSIAQAHQVTPAQILIAWSLHRSNVVIPKSSSPARQALNLEARNIVLTSEDMLQLSRLDLHYRYLDGSFWVMPESPYTLENLWDE</sequence>
<dbReference type="PANTHER" id="PTHR11732">
    <property type="entry name" value="ALDO/KETO REDUCTASE"/>
    <property type="match status" value="1"/>
</dbReference>
<dbReference type="Gene3D" id="3.20.20.100">
    <property type="entry name" value="NADP-dependent oxidoreductase domain"/>
    <property type="match status" value="1"/>
</dbReference>
<dbReference type="AlphaFoldDB" id="A0A7X8YFV2"/>
<evidence type="ECO:0000256" key="6">
    <source>
        <dbReference type="PIRSR" id="PIRSR000097-3"/>
    </source>
</evidence>
<name>A0A7X8YFV2_9VIBR</name>
<dbReference type="InterPro" id="IPR020471">
    <property type="entry name" value="AKR"/>
</dbReference>
<evidence type="ECO:0000259" key="7">
    <source>
        <dbReference type="Pfam" id="PF00248"/>
    </source>
</evidence>
<dbReference type="EMBL" id="JABAIK010000002">
    <property type="protein sequence ID" value="NLS11726.1"/>
    <property type="molecule type" value="Genomic_DNA"/>
</dbReference>
<dbReference type="RefSeq" id="WP_168834839.1">
    <property type="nucleotide sequence ID" value="NZ_JABAIK010000002.1"/>
</dbReference>
<evidence type="ECO:0000256" key="1">
    <source>
        <dbReference type="ARBA" id="ARBA00007905"/>
    </source>
</evidence>
<keyword evidence="2" id="KW-0521">NADP</keyword>